<keyword evidence="8" id="KW-1185">Reference proteome</keyword>
<dbReference type="PANTHER" id="PTHR46630">
    <property type="entry name" value="TETRATRICOPEPTIDE REPEAT PROTEIN 29"/>
    <property type="match status" value="1"/>
</dbReference>
<dbReference type="GO" id="GO:0005737">
    <property type="term" value="C:cytoplasm"/>
    <property type="evidence" value="ECO:0007669"/>
    <property type="project" value="UniProtKB-SubCell"/>
</dbReference>
<evidence type="ECO:0000313" key="7">
    <source>
        <dbReference type="EMBL" id="MBM6663025.1"/>
    </source>
</evidence>
<dbReference type="SMART" id="SM00028">
    <property type="entry name" value="TPR"/>
    <property type="match status" value="4"/>
</dbReference>
<sequence length="523" mass="59257">MAVFMSCDTRHIYPRSLLVADSLAECNVDSALALLDTIADSAHSMSLQDSMYYALLRVKARDKAYQPNDTTDGILSIVSYYEHGGDRRLLPTAYYYAASAYRDMNKPAAALRYLYNAIDVAEEYGDVKIMSLCHAQIANLLYMNRLYEEALNGFRVSFKIDSARHDVRGMAFGLRDIANCYRGLKDEKNALNYMKMAHVAAEKSGDKNLFTYVNTQMARLYYQIGDYETAEKYINVAISSNDSTDRSAQLSIASAIYMATGREDRAFRFDQVLARIGNVYGREAAHERLSKHYSRLGMIDSAIYHLNLHKRIIDSLNNEIETDNAAAIKANVELRYKANEQLERKLANTYVLIAACMVVVALVIVMLYVKSKRTPKNTFDMSKMPREGDGPENVVNNEVAIDGFRQSLDTSSVVMKIKHIVNDKTSGSSSTTSRLTHSDWVELDEMVNEAYPGFKQKLLDKTRISELEYRVCLLIKVNVPPADIARLTYKDSSTISNIRRRLYRKYFGEDGKGESWDSFIHAL</sequence>
<reference evidence="7 8" key="1">
    <citation type="journal article" date="2021" name="Sci. Rep.">
        <title>The distribution of antibiotic resistance genes in chicken gut microbiota commensals.</title>
        <authorList>
            <person name="Juricova H."/>
            <person name="Matiasovicova J."/>
            <person name="Kubasova T."/>
            <person name="Cejkova D."/>
            <person name="Rychlik I."/>
        </authorList>
    </citation>
    <scope>NUCLEOTIDE SEQUENCE [LARGE SCALE GENOMIC DNA]</scope>
    <source>
        <strain evidence="7 8">An819</strain>
    </source>
</reference>
<accession>A0A939B5W4</accession>
<keyword evidence="2" id="KW-0963">Cytoplasm</keyword>
<keyword evidence="6" id="KW-1133">Transmembrane helix</keyword>
<dbReference type="EMBL" id="JACJJL010000040">
    <property type="protein sequence ID" value="MBM6663025.1"/>
    <property type="molecule type" value="Genomic_DNA"/>
</dbReference>
<keyword evidence="4" id="KW-0802">TPR repeat</keyword>
<comment type="subcellular location">
    <subcellularLocation>
        <location evidence="1">Cytoplasm</location>
    </subcellularLocation>
</comment>
<name>A0A939B5W4_9BACT</name>
<dbReference type="RefSeq" id="WP_205111999.1">
    <property type="nucleotide sequence ID" value="NZ_JACJJL010000040.1"/>
</dbReference>
<evidence type="ECO:0000256" key="4">
    <source>
        <dbReference type="ARBA" id="ARBA00022803"/>
    </source>
</evidence>
<evidence type="ECO:0000313" key="8">
    <source>
        <dbReference type="Proteomes" id="UP000764045"/>
    </source>
</evidence>
<dbReference type="SUPFAM" id="SSF48452">
    <property type="entry name" value="TPR-like"/>
    <property type="match status" value="1"/>
</dbReference>
<protein>
    <submittedName>
        <fullName evidence="7">Tetratricopeptide repeat protein</fullName>
    </submittedName>
</protein>
<dbReference type="InterPro" id="IPR051476">
    <property type="entry name" value="Bac_ResReg_Asp_Phosphatase"/>
</dbReference>
<gene>
    <name evidence="7" type="ORF">H6B30_14955</name>
</gene>
<dbReference type="AlphaFoldDB" id="A0A939B5W4"/>
<comment type="caution">
    <text evidence="7">The sequence shown here is derived from an EMBL/GenBank/DDBJ whole genome shotgun (WGS) entry which is preliminary data.</text>
</comment>
<dbReference type="Proteomes" id="UP000764045">
    <property type="component" value="Unassembled WGS sequence"/>
</dbReference>
<evidence type="ECO:0000256" key="1">
    <source>
        <dbReference type="ARBA" id="ARBA00004496"/>
    </source>
</evidence>
<evidence type="ECO:0000256" key="5">
    <source>
        <dbReference type="ARBA" id="ARBA00038253"/>
    </source>
</evidence>
<keyword evidence="6" id="KW-0812">Transmembrane</keyword>
<dbReference type="Gene3D" id="1.25.40.10">
    <property type="entry name" value="Tetratricopeptide repeat domain"/>
    <property type="match status" value="1"/>
</dbReference>
<evidence type="ECO:0000256" key="3">
    <source>
        <dbReference type="ARBA" id="ARBA00022737"/>
    </source>
</evidence>
<organism evidence="7 8">
    <name type="scientific">Marseilla massiliensis</name>
    <dbReference type="NCBI Taxonomy" id="1841864"/>
    <lineage>
        <taxon>Bacteria</taxon>
        <taxon>Pseudomonadati</taxon>
        <taxon>Bacteroidota</taxon>
        <taxon>Bacteroidia</taxon>
        <taxon>Bacteroidales</taxon>
        <taxon>Prevotellaceae</taxon>
        <taxon>Marseilla</taxon>
    </lineage>
</organism>
<keyword evidence="6" id="KW-0472">Membrane</keyword>
<dbReference type="InterPro" id="IPR011990">
    <property type="entry name" value="TPR-like_helical_dom_sf"/>
</dbReference>
<dbReference type="InterPro" id="IPR019734">
    <property type="entry name" value="TPR_rpt"/>
</dbReference>
<keyword evidence="3" id="KW-0677">Repeat</keyword>
<dbReference type="PANTHER" id="PTHR46630:SF1">
    <property type="entry name" value="TETRATRICOPEPTIDE REPEAT PROTEIN 29"/>
    <property type="match status" value="1"/>
</dbReference>
<proteinExistence type="inferred from homology"/>
<comment type="similarity">
    <text evidence="5">Belongs to the Rap family.</text>
</comment>
<evidence type="ECO:0000256" key="6">
    <source>
        <dbReference type="SAM" id="Phobius"/>
    </source>
</evidence>
<feature type="transmembrane region" description="Helical" evidence="6">
    <location>
        <begin position="350"/>
        <end position="369"/>
    </location>
</feature>
<evidence type="ECO:0000256" key="2">
    <source>
        <dbReference type="ARBA" id="ARBA00022490"/>
    </source>
</evidence>